<dbReference type="EMBL" id="JAHRIQ010084213">
    <property type="protein sequence ID" value="MEQ2249061.1"/>
    <property type="molecule type" value="Genomic_DNA"/>
</dbReference>
<comment type="caution">
    <text evidence="2">The sequence shown here is derived from an EMBL/GenBank/DDBJ whole genome shotgun (WGS) entry which is preliminary data.</text>
</comment>
<reference evidence="2 3" key="1">
    <citation type="submission" date="2021-06" db="EMBL/GenBank/DDBJ databases">
        <authorList>
            <person name="Palmer J.M."/>
        </authorList>
    </citation>
    <scope>NUCLEOTIDE SEQUENCE [LARGE SCALE GENOMIC DNA]</scope>
    <source>
        <strain evidence="3">if_2019</strain>
        <tissue evidence="2">Muscle</tissue>
    </source>
</reference>
<organism evidence="2 3">
    <name type="scientific">Ilyodon furcidens</name>
    <name type="common">goldbreast splitfin</name>
    <dbReference type="NCBI Taxonomy" id="33524"/>
    <lineage>
        <taxon>Eukaryota</taxon>
        <taxon>Metazoa</taxon>
        <taxon>Chordata</taxon>
        <taxon>Craniata</taxon>
        <taxon>Vertebrata</taxon>
        <taxon>Euteleostomi</taxon>
        <taxon>Actinopterygii</taxon>
        <taxon>Neopterygii</taxon>
        <taxon>Teleostei</taxon>
        <taxon>Neoteleostei</taxon>
        <taxon>Acanthomorphata</taxon>
        <taxon>Ovalentaria</taxon>
        <taxon>Atherinomorphae</taxon>
        <taxon>Cyprinodontiformes</taxon>
        <taxon>Goodeidae</taxon>
        <taxon>Ilyodon</taxon>
    </lineage>
</organism>
<gene>
    <name evidence="2" type="ORF">ILYODFUR_025464</name>
</gene>
<name>A0ABV0UV81_9TELE</name>
<feature type="compositionally biased region" description="Basic residues" evidence="1">
    <location>
        <begin position="110"/>
        <end position="125"/>
    </location>
</feature>
<feature type="region of interest" description="Disordered" evidence="1">
    <location>
        <begin position="89"/>
        <end position="141"/>
    </location>
</feature>
<protein>
    <submittedName>
        <fullName evidence="2">Uncharacterized protein</fullName>
    </submittedName>
</protein>
<evidence type="ECO:0000313" key="2">
    <source>
        <dbReference type="EMBL" id="MEQ2249061.1"/>
    </source>
</evidence>
<feature type="compositionally biased region" description="Basic and acidic residues" evidence="1">
    <location>
        <begin position="126"/>
        <end position="141"/>
    </location>
</feature>
<evidence type="ECO:0000313" key="3">
    <source>
        <dbReference type="Proteomes" id="UP001482620"/>
    </source>
</evidence>
<proteinExistence type="predicted"/>
<dbReference type="Proteomes" id="UP001482620">
    <property type="component" value="Unassembled WGS sequence"/>
</dbReference>
<accession>A0ABV0UV81</accession>
<keyword evidence="3" id="KW-1185">Reference proteome</keyword>
<sequence length="141" mass="16302">MHALCSFPKSHNLTQVHSLQRNRGEKVWQQAQRLFNSSMFFHVSAALCTGLCFHFDRERTGTLQGLSWEVRSVFEHVVAMCNVVTEKEEKRAGKTVSGDGKIPGIESRKAKIHHKGWRERKWRGKNNKERGEADRIEMVIK</sequence>
<evidence type="ECO:0000256" key="1">
    <source>
        <dbReference type="SAM" id="MobiDB-lite"/>
    </source>
</evidence>